<dbReference type="EMBL" id="CAJVPK010000994">
    <property type="protein sequence ID" value="CAG8564264.1"/>
    <property type="molecule type" value="Genomic_DNA"/>
</dbReference>
<dbReference type="InterPro" id="IPR002464">
    <property type="entry name" value="DNA/RNA_helicase_DEAH_CS"/>
</dbReference>
<dbReference type="SUPFAM" id="SSF52540">
    <property type="entry name" value="P-loop containing nucleoside triphosphate hydrolases"/>
    <property type="match status" value="1"/>
</dbReference>
<dbReference type="Pfam" id="PF24899">
    <property type="entry name" value="UBA_DHX29"/>
    <property type="match status" value="1"/>
</dbReference>
<protein>
    <recommendedName>
        <fullName evidence="2">RNA helicase</fullName>
        <ecNumber evidence="2">3.6.4.13</ecNumber>
    </recommendedName>
</protein>
<evidence type="ECO:0000256" key="1">
    <source>
        <dbReference type="ARBA" id="ARBA00008792"/>
    </source>
</evidence>
<dbReference type="EC" id="3.6.4.13" evidence="2"/>
<organism evidence="12 13">
    <name type="scientific">Diversispora eburnea</name>
    <dbReference type="NCBI Taxonomy" id="1213867"/>
    <lineage>
        <taxon>Eukaryota</taxon>
        <taxon>Fungi</taxon>
        <taxon>Fungi incertae sedis</taxon>
        <taxon>Mucoromycota</taxon>
        <taxon>Glomeromycotina</taxon>
        <taxon>Glomeromycetes</taxon>
        <taxon>Diversisporales</taxon>
        <taxon>Diversisporaceae</taxon>
        <taxon>Diversispora</taxon>
    </lineage>
</organism>
<keyword evidence="13" id="KW-1185">Reference proteome</keyword>
<dbReference type="Pfam" id="PF00271">
    <property type="entry name" value="Helicase_C"/>
    <property type="match status" value="1"/>
</dbReference>
<dbReference type="PROSITE" id="PS00690">
    <property type="entry name" value="DEAH_ATP_HELICASE"/>
    <property type="match status" value="1"/>
</dbReference>
<dbReference type="GO" id="GO:0003724">
    <property type="term" value="F:RNA helicase activity"/>
    <property type="evidence" value="ECO:0007669"/>
    <property type="project" value="UniProtKB-EC"/>
</dbReference>
<keyword evidence="7" id="KW-0067">ATP-binding</keyword>
<feature type="compositionally biased region" description="Polar residues" evidence="9">
    <location>
        <begin position="8"/>
        <end position="28"/>
    </location>
</feature>
<dbReference type="GO" id="GO:0005524">
    <property type="term" value="F:ATP binding"/>
    <property type="evidence" value="ECO:0007669"/>
    <property type="project" value="UniProtKB-KW"/>
</dbReference>
<gene>
    <name evidence="12" type="ORF">DEBURN_LOCUS7745</name>
</gene>
<dbReference type="Pfam" id="PF24385">
    <property type="entry name" value="DSRM_DHX29"/>
    <property type="match status" value="1"/>
</dbReference>
<dbReference type="CDD" id="cd18791">
    <property type="entry name" value="SF2_C_RHA"/>
    <property type="match status" value="1"/>
</dbReference>
<dbReference type="OrthoDB" id="5600252at2759"/>
<name>A0A9N9FXF5_9GLOM</name>
<dbReference type="PROSITE" id="PS51192">
    <property type="entry name" value="HELICASE_ATP_BIND_1"/>
    <property type="match status" value="1"/>
</dbReference>
<evidence type="ECO:0000259" key="10">
    <source>
        <dbReference type="PROSITE" id="PS51192"/>
    </source>
</evidence>
<evidence type="ECO:0000256" key="5">
    <source>
        <dbReference type="ARBA" id="ARBA00022801"/>
    </source>
</evidence>
<reference evidence="12" key="1">
    <citation type="submission" date="2021-06" db="EMBL/GenBank/DDBJ databases">
        <authorList>
            <person name="Kallberg Y."/>
            <person name="Tangrot J."/>
            <person name="Rosling A."/>
        </authorList>
    </citation>
    <scope>NUCLEOTIDE SEQUENCE</scope>
    <source>
        <strain evidence="12">AZ414A</strain>
    </source>
</reference>
<evidence type="ECO:0000256" key="9">
    <source>
        <dbReference type="SAM" id="MobiDB-lite"/>
    </source>
</evidence>
<dbReference type="FunFam" id="3.40.50.300:FF:000325">
    <property type="entry name" value="ATP-dependent RNA helicase DHX29"/>
    <property type="match status" value="1"/>
</dbReference>
<evidence type="ECO:0000256" key="7">
    <source>
        <dbReference type="ARBA" id="ARBA00022840"/>
    </source>
</evidence>
<dbReference type="SMART" id="SM00487">
    <property type="entry name" value="DEXDc"/>
    <property type="match status" value="1"/>
</dbReference>
<evidence type="ECO:0000313" key="12">
    <source>
        <dbReference type="EMBL" id="CAG8564264.1"/>
    </source>
</evidence>
<feature type="region of interest" description="Disordered" evidence="9">
    <location>
        <begin position="1"/>
        <end position="47"/>
    </location>
</feature>
<dbReference type="AlphaFoldDB" id="A0A9N9FXF5"/>
<dbReference type="InterPro" id="IPR011545">
    <property type="entry name" value="DEAD/DEAH_box_helicase_dom"/>
</dbReference>
<keyword evidence="5" id="KW-0378">Hydrolase</keyword>
<dbReference type="Gene3D" id="3.40.50.300">
    <property type="entry name" value="P-loop containing nucleotide triphosphate hydrolases"/>
    <property type="match status" value="2"/>
</dbReference>
<evidence type="ECO:0000256" key="8">
    <source>
        <dbReference type="ARBA" id="ARBA00047984"/>
    </source>
</evidence>
<dbReference type="CDD" id="cd17917">
    <property type="entry name" value="DEXHc_RHA-like"/>
    <property type="match status" value="1"/>
</dbReference>
<keyword evidence="6" id="KW-0347">Helicase</keyword>
<evidence type="ECO:0000256" key="3">
    <source>
        <dbReference type="ARBA" id="ARBA00022490"/>
    </source>
</evidence>
<dbReference type="Pfam" id="PF00270">
    <property type="entry name" value="DEAD"/>
    <property type="match status" value="1"/>
</dbReference>
<dbReference type="GO" id="GO:0003723">
    <property type="term" value="F:RNA binding"/>
    <property type="evidence" value="ECO:0007669"/>
    <property type="project" value="TreeGrafter"/>
</dbReference>
<dbReference type="PANTHER" id="PTHR18934:SF145">
    <property type="entry name" value="ATP-DEPENDENT RNA HELICASE DHX57-RELATED"/>
    <property type="match status" value="1"/>
</dbReference>
<dbReference type="InterPro" id="IPR027417">
    <property type="entry name" value="P-loop_NTPase"/>
</dbReference>
<dbReference type="InterPro" id="IPR056890">
    <property type="entry name" value="UBA_DHX29-like"/>
</dbReference>
<comment type="catalytic activity">
    <reaction evidence="8">
        <text>ATP + H2O = ADP + phosphate + H(+)</text>
        <dbReference type="Rhea" id="RHEA:13065"/>
        <dbReference type="ChEBI" id="CHEBI:15377"/>
        <dbReference type="ChEBI" id="CHEBI:15378"/>
        <dbReference type="ChEBI" id="CHEBI:30616"/>
        <dbReference type="ChEBI" id="CHEBI:43474"/>
        <dbReference type="ChEBI" id="CHEBI:456216"/>
        <dbReference type="EC" id="3.6.4.13"/>
    </reaction>
</comment>
<evidence type="ECO:0000256" key="4">
    <source>
        <dbReference type="ARBA" id="ARBA00022741"/>
    </source>
</evidence>
<dbReference type="FunFam" id="3.40.50.300:FF:000500">
    <property type="entry name" value="ATP-dependent RNA helicase DHX29"/>
    <property type="match status" value="1"/>
</dbReference>
<keyword evidence="3" id="KW-0963">Cytoplasm</keyword>
<dbReference type="Proteomes" id="UP000789706">
    <property type="component" value="Unassembled WGS sequence"/>
</dbReference>
<dbReference type="InterPro" id="IPR056328">
    <property type="entry name" value="DSRM_DHX29"/>
</dbReference>
<comment type="similarity">
    <text evidence="1">Belongs to the DEAD box helicase family. DEAH subfamily.</text>
</comment>
<evidence type="ECO:0000313" key="13">
    <source>
        <dbReference type="Proteomes" id="UP000789706"/>
    </source>
</evidence>
<evidence type="ECO:0000256" key="2">
    <source>
        <dbReference type="ARBA" id="ARBA00012552"/>
    </source>
</evidence>
<dbReference type="PANTHER" id="PTHR18934">
    <property type="entry name" value="ATP-DEPENDENT RNA HELICASE"/>
    <property type="match status" value="1"/>
</dbReference>
<accession>A0A9N9FXF5</accession>
<dbReference type="SMART" id="SM00490">
    <property type="entry name" value="HELICc"/>
    <property type="match status" value="1"/>
</dbReference>
<dbReference type="InterPro" id="IPR001650">
    <property type="entry name" value="Helicase_C-like"/>
</dbReference>
<dbReference type="InterPro" id="IPR014001">
    <property type="entry name" value="Helicase_ATP-bd"/>
</dbReference>
<dbReference type="PROSITE" id="PS51194">
    <property type="entry name" value="HELICASE_CTER"/>
    <property type="match status" value="1"/>
</dbReference>
<feature type="domain" description="Helicase C-terminal" evidence="11">
    <location>
        <begin position="900"/>
        <end position="1082"/>
    </location>
</feature>
<evidence type="ECO:0000259" key="11">
    <source>
        <dbReference type="PROSITE" id="PS51194"/>
    </source>
</evidence>
<dbReference type="GO" id="GO:0016787">
    <property type="term" value="F:hydrolase activity"/>
    <property type="evidence" value="ECO:0007669"/>
    <property type="project" value="UniProtKB-KW"/>
</dbReference>
<comment type="caution">
    <text evidence="12">The sequence shown here is derived from an EMBL/GenBank/DDBJ whole genome shotgun (WGS) entry which is preliminary data.</text>
</comment>
<sequence length="1114" mass="126852">MGKKKKATNSARGFATTSTPSKAKNVTPSELIDKENPKKAKIGSENTSTKIVTDSTEDIESQRYIEKLRDLNSIKVEAYFEETEKIKNRVDKLPVLKLDANIEQAVIKHIKKIGYQEQVNDKIDSKVDREQVLVKLDIIYLILKRLGFLKRDVETCIRKICSLEVQSALDWLCINVSSESLPIGFADKLYHEDETDITFVRTSSSLQTPVGKTEPLTQNVQTQNQNVSTQNEKTNLPNRDVLRSTKSTKSAMLDEKLKSLTLNALENINSDSEEENDPNMKYAILKYELMGKSAILKKLEKSKNNKNNNTKCDLILNQINKLNSQIKLIEQDYLFRKKIADNIYNKKIKNSDFKEFDIDSDDEEEEGIEKKEDKDAIDDHENFLGFSIKDEEDGDLFGGLLDIPISTTDDNNNINLVEVETTDKANNTSCTLRDMPVPPSWTGKLPKDILQEFCRKIDSKVLVTFSKEPTIGGNSIMKAKVNISWSNGKSDAFIMKDEGCRTFEEAKNYVSTLALFELTNLPLYMAFPPSYSDLWKELIQAKNIAANKNMIATEEERMKFLLSVVDNKVKEVMKIQEVTKNDTISQESNMMPTKIVPISKDTKISDEGKAIKKAFENRQTSKPYKDLLNVRKQLPMYSYREELLKELNQNQVVIVSGETGCGKSTQVPQFIAEHMIMNEVGDHCNILCTQPRRISAISIAHRVSLEMGDAPGTTGSTKSLVGYQIRLESRISRSNVMTFCTNGILLRRLEGDGLLNGVSHIIVDEVHERTLEIDFLLIILKNLLQKRHDLNGCPLVEVPGRTFPVAIKYLEDVIEETEYMINEGDEYARKVYRKIKDEGTITIGRGDSLQKLNYELEEDRDMNDDFEFPDEELFSSYSQRTRSVLRRIDHEKINYDLILSLLRYICISKDDKSLNTDIPPDGAILVFLPGMPEIIKLYDLLMCDRHFEDETRFLVFPLHSLISSENQGRVFEIPPKGVRKIVLATNIAETGITISDVTVVIDTGKVNLVRYNKQKRITTLEETFVAKANARQRRGRAGRIREGICFHLFTKWKHDYNMLDYEPPEILRLPLQELCLKIKICGMGDINDVLTMAIDPPTPQAIEDAISSLQEVTI</sequence>
<evidence type="ECO:0000256" key="6">
    <source>
        <dbReference type="ARBA" id="ARBA00022806"/>
    </source>
</evidence>
<keyword evidence="4" id="KW-0547">Nucleotide-binding</keyword>
<feature type="domain" description="Helicase ATP-binding" evidence="10">
    <location>
        <begin position="644"/>
        <end position="790"/>
    </location>
</feature>
<proteinExistence type="inferred from homology"/>